<name>W7QTA6_9ALTE</name>
<dbReference type="RefSeq" id="WP_035012735.1">
    <property type="nucleotide sequence ID" value="NZ_ARZY01000001.1"/>
</dbReference>
<dbReference type="CDD" id="cd00092">
    <property type="entry name" value="HTH_CRP"/>
    <property type="match status" value="1"/>
</dbReference>
<dbReference type="PROSITE" id="PS50042">
    <property type="entry name" value="CNMP_BINDING_3"/>
    <property type="match status" value="1"/>
</dbReference>
<dbReference type="SUPFAM" id="SSF51206">
    <property type="entry name" value="cAMP-binding domain-like"/>
    <property type="match status" value="1"/>
</dbReference>
<dbReference type="Pfam" id="PF13545">
    <property type="entry name" value="HTH_Crp_2"/>
    <property type="match status" value="1"/>
</dbReference>
<dbReference type="GO" id="GO:0005829">
    <property type="term" value="C:cytosol"/>
    <property type="evidence" value="ECO:0007669"/>
    <property type="project" value="TreeGrafter"/>
</dbReference>
<evidence type="ECO:0000259" key="5">
    <source>
        <dbReference type="PROSITE" id="PS51063"/>
    </source>
</evidence>
<dbReference type="SUPFAM" id="SSF46785">
    <property type="entry name" value="Winged helix' DNA-binding domain"/>
    <property type="match status" value="1"/>
</dbReference>
<evidence type="ECO:0000256" key="1">
    <source>
        <dbReference type="ARBA" id="ARBA00023015"/>
    </source>
</evidence>
<evidence type="ECO:0000256" key="2">
    <source>
        <dbReference type="ARBA" id="ARBA00023125"/>
    </source>
</evidence>
<dbReference type="InterPro" id="IPR018490">
    <property type="entry name" value="cNMP-bd_dom_sf"/>
</dbReference>
<keyword evidence="1" id="KW-0805">Transcription regulation</keyword>
<dbReference type="Proteomes" id="UP000019276">
    <property type="component" value="Unassembled WGS sequence"/>
</dbReference>
<keyword evidence="2" id="KW-0238">DNA-binding</keyword>
<dbReference type="OrthoDB" id="7643467at2"/>
<dbReference type="FunFam" id="2.60.120.10:FF:000004">
    <property type="entry name" value="Fumarate/nitrate reduction transcriptional regulator Fnr"/>
    <property type="match status" value="1"/>
</dbReference>
<evidence type="ECO:0000313" key="6">
    <source>
        <dbReference type="EMBL" id="EWH12272.1"/>
    </source>
</evidence>
<dbReference type="InterPro" id="IPR036390">
    <property type="entry name" value="WH_DNA-bd_sf"/>
</dbReference>
<dbReference type="InterPro" id="IPR018335">
    <property type="entry name" value="Tscrpt_reg_HTH_Crp-type_CS"/>
</dbReference>
<dbReference type="EMBL" id="ARZY01000001">
    <property type="protein sequence ID" value="EWH12272.1"/>
    <property type="molecule type" value="Genomic_DNA"/>
</dbReference>
<dbReference type="STRING" id="1328313.DS2_01085"/>
<dbReference type="Gene3D" id="1.10.10.10">
    <property type="entry name" value="Winged helix-like DNA-binding domain superfamily/Winged helix DNA-binding domain"/>
    <property type="match status" value="1"/>
</dbReference>
<evidence type="ECO:0000259" key="4">
    <source>
        <dbReference type="PROSITE" id="PS50042"/>
    </source>
</evidence>
<dbReference type="eggNOG" id="COG0664">
    <property type="taxonomic scope" value="Bacteria"/>
</dbReference>
<dbReference type="NCBIfam" id="NF008365">
    <property type="entry name" value="PRK11161.1"/>
    <property type="match status" value="1"/>
</dbReference>
<dbReference type="GO" id="GO:0003677">
    <property type="term" value="F:DNA binding"/>
    <property type="evidence" value="ECO:0007669"/>
    <property type="project" value="UniProtKB-KW"/>
</dbReference>
<protein>
    <submittedName>
        <fullName evidence="6">Fumarate/nitrate reduction transcriptional regulator</fullName>
    </submittedName>
</protein>
<dbReference type="InterPro" id="IPR000595">
    <property type="entry name" value="cNMP-bd_dom"/>
</dbReference>
<reference evidence="6 7" key="1">
    <citation type="journal article" date="2014" name="Genome Announc.">
        <title>Draft Genome Sequence of the Agar-Degrading Bacterium Catenovulum sp. Strain DS-2, Isolated from Intestines of Haliotis diversicolor.</title>
        <authorList>
            <person name="Shan D."/>
            <person name="Li X."/>
            <person name="Gu Z."/>
            <person name="Wei G."/>
            <person name="Gao Z."/>
            <person name="Shao Z."/>
        </authorList>
    </citation>
    <scope>NUCLEOTIDE SEQUENCE [LARGE SCALE GENOMIC DNA]</scope>
    <source>
        <strain evidence="6 7">DS-2</strain>
    </source>
</reference>
<organism evidence="6 7">
    <name type="scientific">Catenovulum agarivorans DS-2</name>
    <dbReference type="NCBI Taxonomy" id="1328313"/>
    <lineage>
        <taxon>Bacteria</taxon>
        <taxon>Pseudomonadati</taxon>
        <taxon>Pseudomonadota</taxon>
        <taxon>Gammaproteobacteria</taxon>
        <taxon>Alteromonadales</taxon>
        <taxon>Alteromonadaceae</taxon>
        <taxon>Catenovulum</taxon>
    </lineage>
</organism>
<gene>
    <name evidence="6" type="ORF">DS2_01085</name>
</gene>
<dbReference type="CDD" id="cd00038">
    <property type="entry name" value="CAP_ED"/>
    <property type="match status" value="1"/>
</dbReference>
<keyword evidence="3" id="KW-0804">Transcription</keyword>
<dbReference type="PATRIC" id="fig|1328313.3.peg.228"/>
<dbReference type="PANTHER" id="PTHR24567:SF75">
    <property type="entry name" value="FUMARATE AND NITRATE REDUCTION REGULATORY PROTEIN"/>
    <property type="match status" value="1"/>
</dbReference>
<dbReference type="InterPro" id="IPR012318">
    <property type="entry name" value="HTH_CRP"/>
</dbReference>
<dbReference type="Gene3D" id="2.60.120.10">
    <property type="entry name" value="Jelly Rolls"/>
    <property type="match status" value="1"/>
</dbReference>
<dbReference type="AlphaFoldDB" id="W7QTA6"/>
<dbReference type="Pfam" id="PF00027">
    <property type="entry name" value="cNMP_binding"/>
    <property type="match status" value="1"/>
</dbReference>
<dbReference type="InterPro" id="IPR036388">
    <property type="entry name" value="WH-like_DNA-bd_sf"/>
</dbReference>
<evidence type="ECO:0000313" key="7">
    <source>
        <dbReference type="Proteomes" id="UP000019276"/>
    </source>
</evidence>
<dbReference type="FunFam" id="1.10.10.10:FF:000028">
    <property type="entry name" value="Fumarate/nitrate reduction transcriptional regulator Fnr"/>
    <property type="match status" value="1"/>
</dbReference>
<keyword evidence="7" id="KW-1185">Reference proteome</keyword>
<comment type="caution">
    <text evidence="6">The sequence shown here is derived from an EMBL/GenBank/DDBJ whole genome shotgun (WGS) entry which is preliminary data.</text>
</comment>
<dbReference type="PRINTS" id="PR00034">
    <property type="entry name" value="HTHCRP"/>
</dbReference>
<dbReference type="PROSITE" id="PS00042">
    <property type="entry name" value="HTH_CRP_1"/>
    <property type="match status" value="1"/>
</dbReference>
<evidence type="ECO:0000256" key="3">
    <source>
        <dbReference type="ARBA" id="ARBA00023163"/>
    </source>
</evidence>
<proteinExistence type="predicted"/>
<feature type="domain" description="HTH crp-type" evidence="5">
    <location>
        <begin position="157"/>
        <end position="230"/>
    </location>
</feature>
<dbReference type="SMART" id="SM00100">
    <property type="entry name" value="cNMP"/>
    <property type="match status" value="1"/>
</dbReference>
<sequence>MDMTAKFTSSIQCQKCSISQLCLPFALNDNELNQLDNIIQRKKPYQKKQKLVEAGQTFRSLYAVRSGSFKSYTVSGNGEEQIIAFHLPGDIIGFDAIQTQTHPSFAEALETAMVCEIPYETMDKLSATMPKLRQQIMRLMSNEIAVDQDMLFLLNKKTADARLASFLIQLSNRFKQRGLSSKEFSLTMTRGEIGNYLGLTVETISRLLSRFHQQSIINVERKLITIQSFDELKKVADFSAHSDCK</sequence>
<dbReference type="InterPro" id="IPR050397">
    <property type="entry name" value="Env_Response_Regulators"/>
</dbReference>
<accession>W7QTA6</accession>
<dbReference type="PROSITE" id="PS51063">
    <property type="entry name" value="HTH_CRP_2"/>
    <property type="match status" value="1"/>
</dbReference>
<feature type="domain" description="Cyclic nucleotide-binding" evidence="4">
    <location>
        <begin position="23"/>
        <end position="106"/>
    </location>
</feature>
<dbReference type="PANTHER" id="PTHR24567">
    <property type="entry name" value="CRP FAMILY TRANSCRIPTIONAL REGULATORY PROTEIN"/>
    <property type="match status" value="1"/>
</dbReference>
<dbReference type="SMART" id="SM00419">
    <property type="entry name" value="HTH_CRP"/>
    <property type="match status" value="1"/>
</dbReference>
<dbReference type="InterPro" id="IPR014710">
    <property type="entry name" value="RmlC-like_jellyroll"/>
</dbReference>
<dbReference type="GO" id="GO:0003700">
    <property type="term" value="F:DNA-binding transcription factor activity"/>
    <property type="evidence" value="ECO:0007669"/>
    <property type="project" value="InterPro"/>
</dbReference>